<name>A0A6J3IRA4_SAPAP</name>
<organism evidence="2 3">
    <name type="scientific">Sapajus apella</name>
    <name type="common">Brown-capped capuchin</name>
    <name type="synonym">Cebus apella</name>
    <dbReference type="NCBI Taxonomy" id="9515"/>
    <lineage>
        <taxon>Eukaryota</taxon>
        <taxon>Metazoa</taxon>
        <taxon>Chordata</taxon>
        <taxon>Craniata</taxon>
        <taxon>Vertebrata</taxon>
        <taxon>Euteleostomi</taxon>
        <taxon>Mammalia</taxon>
        <taxon>Eutheria</taxon>
        <taxon>Euarchontoglires</taxon>
        <taxon>Primates</taxon>
        <taxon>Haplorrhini</taxon>
        <taxon>Platyrrhini</taxon>
        <taxon>Cebidae</taxon>
        <taxon>Cebinae</taxon>
        <taxon>Sapajus</taxon>
    </lineage>
</organism>
<feature type="region of interest" description="Disordered" evidence="1">
    <location>
        <begin position="86"/>
        <end position="107"/>
    </location>
</feature>
<evidence type="ECO:0000313" key="2">
    <source>
        <dbReference type="Proteomes" id="UP000504640"/>
    </source>
</evidence>
<reference evidence="3" key="1">
    <citation type="submission" date="2025-08" db="UniProtKB">
        <authorList>
            <consortium name="RefSeq"/>
        </authorList>
    </citation>
    <scope>IDENTIFICATION</scope>
    <source>
        <tissue evidence="3">Blood</tissue>
    </source>
</reference>
<sequence length="107" mass="12256">MRTGEAGGQMRQLKQEKQAQRQIPHNVTEQEFGAEGTIRSHSGPILQMRKPHPRRLRRHAPHLRSPAVPEPSDLTSSAIPQWRNQNRMRSQNAQKKKEALCMFGSLN</sequence>
<feature type="region of interest" description="Disordered" evidence="1">
    <location>
        <begin position="1"/>
        <end position="54"/>
    </location>
</feature>
<dbReference type="AlphaFoldDB" id="A0A6J3IRA4"/>
<protein>
    <submittedName>
        <fullName evidence="3">Uncharacterized protein LOC116558876</fullName>
    </submittedName>
</protein>
<dbReference type="GeneID" id="116558876"/>
<evidence type="ECO:0000256" key="1">
    <source>
        <dbReference type="SAM" id="MobiDB-lite"/>
    </source>
</evidence>
<dbReference type="RefSeq" id="XP_032145061.1">
    <property type="nucleotide sequence ID" value="XM_032289170.1"/>
</dbReference>
<keyword evidence="2" id="KW-1185">Reference proteome</keyword>
<gene>
    <name evidence="3" type="primary">LOC116558876</name>
</gene>
<evidence type="ECO:0000313" key="3">
    <source>
        <dbReference type="RefSeq" id="XP_032145061.1"/>
    </source>
</evidence>
<accession>A0A6J3IRA4</accession>
<dbReference type="Proteomes" id="UP000504640">
    <property type="component" value="Unplaced"/>
</dbReference>
<proteinExistence type="predicted"/>
<feature type="compositionally biased region" description="Polar residues" evidence="1">
    <location>
        <begin position="20"/>
        <end position="29"/>
    </location>
</feature>